<dbReference type="Pfam" id="PF14194">
    <property type="entry name" value="Cys_rich_VLP"/>
    <property type="match status" value="1"/>
</dbReference>
<evidence type="ECO:0000313" key="3">
    <source>
        <dbReference type="Proteomes" id="UP000005396"/>
    </source>
</evidence>
<gene>
    <name evidence="2" type="ORF">CLOBOL_03013</name>
</gene>
<dbReference type="EMBL" id="ABCC02000028">
    <property type="protein sequence ID" value="EDP16679.1"/>
    <property type="molecule type" value="Genomic_DNA"/>
</dbReference>
<reference evidence="2 3" key="2">
    <citation type="submission" date="2007-09" db="EMBL/GenBank/DDBJ databases">
        <title>Draft genome sequence of Clostridium bolteae (ATCC BAA-613).</title>
        <authorList>
            <person name="Sudarsanam P."/>
            <person name="Ley R."/>
            <person name="Guruge J."/>
            <person name="Turnbaugh P.J."/>
            <person name="Mahowald M."/>
            <person name="Liep D."/>
            <person name="Gordon J."/>
        </authorList>
    </citation>
    <scope>NUCLEOTIDE SEQUENCE [LARGE SCALE GENOMIC DNA]</scope>
    <source>
        <strain evidence="3">ATCC BAA-613 / DSM 15670 / CCUG 46953 / JCM 12243 / WAL 16351</strain>
    </source>
</reference>
<dbReference type="InterPro" id="IPR025973">
    <property type="entry name" value="Cys_rich_VLP_dom"/>
</dbReference>
<accession>A8RRJ1</accession>
<name>A8RRJ1_ENTBW</name>
<dbReference type="PaxDb" id="411902-CLOBOL_03013"/>
<dbReference type="HOGENOM" id="CLU_116176_0_0_9"/>
<organism evidence="2 3">
    <name type="scientific">Enterocloster bolteae (strain ATCC BAA-613 / DSM 15670 / CCUG 46953 / JCM 12243 / WAL 16351)</name>
    <name type="common">Clostridium bolteae</name>
    <dbReference type="NCBI Taxonomy" id="411902"/>
    <lineage>
        <taxon>Bacteria</taxon>
        <taxon>Bacillati</taxon>
        <taxon>Bacillota</taxon>
        <taxon>Clostridia</taxon>
        <taxon>Lachnospirales</taxon>
        <taxon>Lachnospiraceae</taxon>
        <taxon>Enterocloster</taxon>
    </lineage>
</organism>
<feature type="domain" description="Cysteine-rich VLP" evidence="1">
    <location>
        <begin position="86"/>
        <end position="139"/>
    </location>
</feature>
<proteinExistence type="predicted"/>
<dbReference type="AlphaFoldDB" id="A8RRJ1"/>
<reference evidence="2 3" key="1">
    <citation type="submission" date="2007-08" db="EMBL/GenBank/DDBJ databases">
        <authorList>
            <person name="Fulton L."/>
            <person name="Clifton S."/>
            <person name="Fulton B."/>
            <person name="Xu J."/>
            <person name="Minx P."/>
            <person name="Pepin K.H."/>
            <person name="Johnson M."/>
            <person name="Thiruvilangam P."/>
            <person name="Bhonagiri V."/>
            <person name="Nash W.E."/>
            <person name="Mardis E.R."/>
            <person name="Wilson R.K."/>
        </authorList>
    </citation>
    <scope>NUCLEOTIDE SEQUENCE [LARGE SCALE GENOMIC DNA]</scope>
    <source>
        <strain evidence="3">ATCC BAA-613 / DSM 15670 / CCUG 46953 / JCM 12243 / WAL 16351</strain>
    </source>
</reference>
<sequence>MTVRKRYYRLGKYAVTPASGHLDQKSLRDKMSRSWGACQRWNTPQEWGRNGFRENGSKAKTEERMSKKLPEIERGPGGFLPRLKPGQKKRANALIRKTCCNYENGNCLLLDDGEECVCPQTLSYSVCCKWFRWAVLPQDKALEAEIFRSASVKRCVECGAALVPRSNRAIYCEACAKRVHRRQKNASDRKRRRETDK</sequence>
<dbReference type="Proteomes" id="UP000005396">
    <property type="component" value="Unassembled WGS sequence"/>
</dbReference>
<evidence type="ECO:0000313" key="2">
    <source>
        <dbReference type="EMBL" id="EDP16679.1"/>
    </source>
</evidence>
<evidence type="ECO:0000259" key="1">
    <source>
        <dbReference type="Pfam" id="PF14194"/>
    </source>
</evidence>
<comment type="caution">
    <text evidence="2">The sequence shown here is derived from an EMBL/GenBank/DDBJ whole genome shotgun (WGS) entry which is preliminary data.</text>
</comment>
<dbReference type="eggNOG" id="ENOG502Z9XT">
    <property type="taxonomic scope" value="Bacteria"/>
</dbReference>
<protein>
    <recommendedName>
        <fullName evidence="1">Cysteine-rich VLP domain-containing protein</fullName>
    </recommendedName>
</protein>